<dbReference type="GO" id="GO:0002768">
    <property type="term" value="P:immune response-regulating cell surface receptor signaling pathway"/>
    <property type="evidence" value="ECO:0007669"/>
    <property type="project" value="TreeGrafter"/>
</dbReference>
<dbReference type="Proteomes" id="UP000838412">
    <property type="component" value="Chromosome 3"/>
</dbReference>
<dbReference type="Gene3D" id="1.10.533.10">
    <property type="entry name" value="Death Domain, Fas"/>
    <property type="match status" value="1"/>
</dbReference>
<dbReference type="PANTHER" id="PTHR46875">
    <property type="entry name" value="TUMOR NECROSIS FACTOR RECEPTOR SUPERFAMILY MEMBER 5"/>
    <property type="match status" value="1"/>
</dbReference>
<dbReference type="AlphaFoldDB" id="A0A8J9ZP32"/>
<dbReference type="PANTHER" id="PTHR46875:SF1">
    <property type="entry name" value="TUMOR NECROSIS FACTOR RECEPTOR SUPERFAMILY MEMBER 5"/>
    <property type="match status" value="1"/>
</dbReference>
<sequence>MSSRGEVLRMGQRDSYKITTVVLILLHVVKGETCTENQYRPFARPWCCTSKCGPGTRISRPCDEDDEDGTECEPCGEGLYNPGRDQDRCIPKDRCNGPNEEVKTNGTDRTDNVCQCKVGSYKDGEVCRHGPICEPGTGANREAQAEIFTIPVAVKAGLGGVLAFAALISIIIGGICARRRKYDGAGTGAAGETEAFPVEYSTALPDQVYLQNELQNTEDEVLPLRARGGGDEMDIHTTELRSRPTIHDEGFSTGDDSCSDTLSDLSAMTPANSETAIKASLEHEFNDPADMPVTEDMVAYLEQHLGRKHLALARKLPFKDGTTGLQRTDIDSLKNCQLMDGMHEAIRRTVETWITRNGDRANFKGLLIGLHKAGMGTIVNHLCEEYNVSKASIVDED</sequence>
<dbReference type="InterPro" id="IPR011029">
    <property type="entry name" value="DEATH-like_dom_sf"/>
</dbReference>
<feature type="domain" description="Death" evidence="2">
    <location>
        <begin position="324"/>
        <end position="386"/>
    </location>
</feature>
<dbReference type="InterPro" id="IPR052135">
    <property type="entry name" value="TNFRSF5"/>
</dbReference>
<keyword evidence="1" id="KW-0472">Membrane</keyword>
<gene>
    <name evidence="3" type="primary">Hypp2128</name>
    <name evidence="3" type="ORF">BLAG_LOCUS16398</name>
</gene>
<accession>A0A8J9ZP32</accession>
<dbReference type="PROSITE" id="PS50017">
    <property type="entry name" value="DEATH_DOMAIN"/>
    <property type="match status" value="1"/>
</dbReference>
<evidence type="ECO:0000256" key="1">
    <source>
        <dbReference type="SAM" id="Phobius"/>
    </source>
</evidence>
<keyword evidence="1" id="KW-1133">Transmembrane helix</keyword>
<organism evidence="3 4">
    <name type="scientific">Branchiostoma lanceolatum</name>
    <name type="common">Common lancelet</name>
    <name type="synonym">Amphioxus lanceolatum</name>
    <dbReference type="NCBI Taxonomy" id="7740"/>
    <lineage>
        <taxon>Eukaryota</taxon>
        <taxon>Metazoa</taxon>
        <taxon>Chordata</taxon>
        <taxon>Cephalochordata</taxon>
        <taxon>Leptocardii</taxon>
        <taxon>Amphioxiformes</taxon>
        <taxon>Branchiostomatidae</taxon>
        <taxon>Branchiostoma</taxon>
    </lineage>
</organism>
<dbReference type="SUPFAM" id="SSF47986">
    <property type="entry name" value="DEATH domain"/>
    <property type="match status" value="1"/>
</dbReference>
<evidence type="ECO:0000259" key="2">
    <source>
        <dbReference type="PROSITE" id="PS50017"/>
    </source>
</evidence>
<evidence type="ECO:0000313" key="4">
    <source>
        <dbReference type="Proteomes" id="UP000838412"/>
    </source>
</evidence>
<dbReference type="SUPFAM" id="SSF57586">
    <property type="entry name" value="TNF receptor-like"/>
    <property type="match status" value="2"/>
</dbReference>
<proteinExistence type="predicted"/>
<reference evidence="3" key="1">
    <citation type="submission" date="2022-01" db="EMBL/GenBank/DDBJ databases">
        <authorList>
            <person name="Braso-Vives M."/>
        </authorList>
    </citation>
    <scope>NUCLEOTIDE SEQUENCE</scope>
</reference>
<dbReference type="OrthoDB" id="9932129at2759"/>
<name>A0A8J9ZP32_BRALA</name>
<keyword evidence="4" id="KW-1185">Reference proteome</keyword>
<keyword evidence="1" id="KW-0812">Transmembrane</keyword>
<protein>
    <submittedName>
        <fullName evidence="3">Hypp2128 protein</fullName>
    </submittedName>
</protein>
<dbReference type="CDD" id="cd01670">
    <property type="entry name" value="Death"/>
    <property type="match status" value="1"/>
</dbReference>
<feature type="transmembrane region" description="Helical" evidence="1">
    <location>
        <begin position="156"/>
        <end position="177"/>
    </location>
</feature>
<dbReference type="EMBL" id="OV696688">
    <property type="protein sequence ID" value="CAH1259001.1"/>
    <property type="molecule type" value="Genomic_DNA"/>
</dbReference>
<dbReference type="InterPro" id="IPR000488">
    <property type="entry name" value="Death_dom"/>
</dbReference>
<dbReference type="GO" id="GO:0035631">
    <property type="term" value="C:CD40 receptor complex"/>
    <property type="evidence" value="ECO:0007669"/>
    <property type="project" value="TreeGrafter"/>
</dbReference>
<evidence type="ECO:0000313" key="3">
    <source>
        <dbReference type="EMBL" id="CAH1259001.1"/>
    </source>
</evidence>
<dbReference type="GO" id="GO:0009897">
    <property type="term" value="C:external side of plasma membrane"/>
    <property type="evidence" value="ECO:0007669"/>
    <property type="project" value="TreeGrafter"/>
</dbReference>
<dbReference type="Gene3D" id="2.10.50.10">
    <property type="entry name" value="Tumor Necrosis Factor Receptor, subunit A, domain 2"/>
    <property type="match status" value="1"/>
</dbReference>